<feature type="region of interest" description="Disordered" evidence="1">
    <location>
        <begin position="1"/>
        <end position="21"/>
    </location>
</feature>
<sequence length="47" mass="5203">MLHQQDNTHSKVLTDGNVHKPDAYSCVSLRTYLHRVTLIAALACAPI</sequence>
<proteinExistence type="predicted"/>
<dbReference type="Proteomes" id="UP000004596">
    <property type="component" value="Unassembled WGS sequence"/>
</dbReference>
<name>B3CEQ1_9BACE</name>
<organism evidence="2 3">
    <name type="scientific">Bacteroides intestinalis DSM 17393</name>
    <dbReference type="NCBI Taxonomy" id="471870"/>
    <lineage>
        <taxon>Bacteria</taxon>
        <taxon>Pseudomonadati</taxon>
        <taxon>Bacteroidota</taxon>
        <taxon>Bacteroidia</taxon>
        <taxon>Bacteroidales</taxon>
        <taxon>Bacteroidaceae</taxon>
        <taxon>Bacteroides</taxon>
    </lineage>
</organism>
<gene>
    <name evidence="2" type="ORF">BACINT_04182</name>
</gene>
<evidence type="ECO:0000256" key="1">
    <source>
        <dbReference type="SAM" id="MobiDB-lite"/>
    </source>
</evidence>
<dbReference type="EMBL" id="ABJL02000008">
    <property type="protein sequence ID" value="EDV05039.1"/>
    <property type="molecule type" value="Genomic_DNA"/>
</dbReference>
<comment type="caution">
    <text evidence="2">The sequence shown here is derived from an EMBL/GenBank/DDBJ whole genome shotgun (WGS) entry which is preliminary data.</text>
</comment>
<protein>
    <submittedName>
        <fullName evidence="2">Uncharacterized protein</fullName>
    </submittedName>
</protein>
<evidence type="ECO:0000313" key="3">
    <source>
        <dbReference type="Proteomes" id="UP000004596"/>
    </source>
</evidence>
<reference evidence="2 3" key="1">
    <citation type="submission" date="2008-04" db="EMBL/GenBank/DDBJ databases">
        <title>Draft genome sequence of Bacteroides intestinalis (DSM 17393).</title>
        <authorList>
            <person name="Sudarsanam P."/>
            <person name="Ley R."/>
            <person name="Guruge J."/>
            <person name="Turnbaugh P.J."/>
            <person name="Mahowald M."/>
            <person name="Liep D."/>
            <person name="Gordon J."/>
        </authorList>
    </citation>
    <scope>NUCLEOTIDE SEQUENCE [LARGE SCALE GENOMIC DNA]</scope>
    <source>
        <strain evidence="2 3">DSM 17393</strain>
    </source>
</reference>
<reference evidence="2 3" key="2">
    <citation type="submission" date="2008-04" db="EMBL/GenBank/DDBJ databases">
        <authorList>
            <person name="Fulton L."/>
            <person name="Clifton S."/>
            <person name="Fulton B."/>
            <person name="Xu J."/>
            <person name="Minx P."/>
            <person name="Pepin K.H."/>
            <person name="Johnson M."/>
            <person name="Thiruvilangam P."/>
            <person name="Bhonagiri V."/>
            <person name="Nash W.E."/>
            <person name="Mardis E.R."/>
            <person name="Wilson R.K."/>
        </authorList>
    </citation>
    <scope>NUCLEOTIDE SEQUENCE [LARGE SCALE GENOMIC DNA]</scope>
    <source>
        <strain evidence="2 3">DSM 17393</strain>
    </source>
</reference>
<feature type="compositionally biased region" description="Polar residues" evidence="1">
    <location>
        <begin position="1"/>
        <end position="11"/>
    </location>
</feature>
<accession>B3CEQ1</accession>
<dbReference type="AlphaFoldDB" id="B3CEQ1"/>
<evidence type="ECO:0000313" key="2">
    <source>
        <dbReference type="EMBL" id="EDV05039.1"/>
    </source>
</evidence>